<reference evidence="2 3" key="1">
    <citation type="submission" date="2018-12" db="EMBL/GenBank/DDBJ databases">
        <title>bacterium Hansschlegelia zhihuaiae S113.</title>
        <authorList>
            <person name="He J."/>
        </authorList>
    </citation>
    <scope>NUCLEOTIDE SEQUENCE [LARGE SCALE GENOMIC DNA]</scope>
    <source>
        <strain evidence="2 3">S 113</strain>
    </source>
</reference>
<sequence>MQLHLNLRAAREAARPALAILAVAAVSGLASQSALADDKKSEPIVIQDQGAFAFAGKTISNNDGGTLHCDHGYAQYNIPVKPRDLPLVMWHSASSITWEHSPDGRDGFQQIFLRKKYPVYIIDLPRQGKASWACVPTAYEPEIGRDQATFEGWRFGTWPLGGKPKFFDGVQAPTNDPQWLDQLLRARYPEFEDAAADQFEADSVADLLKKIGPSVLITHSGSGVRGWVTALTTPRVKGIVSFEPSVFRFPKGEAPKPIKSAANGDVIPPGEEVSEKEFKKLTRIPIQIIVGDYVPNKPSELAGPERRRITVVYAKAFIKAINDRGGDAELVELPKKGLTGNTHLMMLDLNNDKVAEIVADFLKKKNLDKRTSAD</sequence>
<dbReference type="PANTHER" id="PTHR43194:SF5">
    <property type="entry name" value="PIMELOYL-[ACYL-CARRIER PROTEIN] METHYL ESTER ESTERASE"/>
    <property type="match status" value="1"/>
</dbReference>
<dbReference type="Gene3D" id="3.40.50.1820">
    <property type="entry name" value="alpha/beta hydrolase"/>
    <property type="match status" value="1"/>
</dbReference>
<dbReference type="PANTHER" id="PTHR43194">
    <property type="entry name" value="HYDROLASE ALPHA/BETA FOLD FAMILY"/>
    <property type="match status" value="1"/>
</dbReference>
<dbReference type="GO" id="GO:0016787">
    <property type="term" value="F:hydrolase activity"/>
    <property type="evidence" value="ECO:0007669"/>
    <property type="project" value="UniProtKB-KW"/>
</dbReference>
<feature type="chain" id="PRO_5020816437" evidence="1">
    <location>
        <begin position="37"/>
        <end position="374"/>
    </location>
</feature>
<keyword evidence="1" id="KW-0732">Signal</keyword>
<name>A0A4Q0MNR3_9HYPH</name>
<accession>A0A4Q0MNR3</accession>
<comment type="caution">
    <text evidence="2">The sequence shown here is derived from an EMBL/GenBank/DDBJ whole genome shotgun (WGS) entry which is preliminary data.</text>
</comment>
<dbReference type="RefSeq" id="WP_128775472.1">
    <property type="nucleotide sequence ID" value="NZ_RYFI01000001.1"/>
</dbReference>
<dbReference type="SUPFAM" id="SSF53474">
    <property type="entry name" value="alpha/beta-Hydrolases"/>
    <property type="match status" value="1"/>
</dbReference>
<keyword evidence="2" id="KW-0378">Hydrolase</keyword>
<dbReference type="CDD" id="cd12810">
    <property type="entry name" value="Esterase_713_like-3"/>
    <property type="match status" value="1"/>
</dbReference>
<feature type="signal peptide" evidence="1">
    <location>
        <begin position="1"/>
        <end position="36"/>
    </location>
</feature>
<gene>
    <name evidence="2" type="ORF">EK403_00020</name>
</gene>
<proteinExistence type="predicted"/>
<keyword evidence="3" id="KW-1185">Reference proteome</keyword>
<dbReference type="Proteomes" id="UP000289708">
    <property type="component" value="Unassembled WGS sequence"/>
</dbReference>
<dbReference type="AlphaFoldDB" id="A0A4Q0MNR3"/>
<evidence type="ECO:0000256" key="1">
    <source>
        <dbReference type="SAM" id="SignalP"/>
    </source>
</evidence>
<dbReference type="EMBL" id="RYFI01000001">
    <property type="protein sequence ID" value="RXF75293.1"/>
    <property type="molecule type" value="Genomic_DNA"/>
</dbReference>
<evidence type="ECO:0000313" key="2">
    <source>
        <dbReference type="EMBL" id="RXF75293.1"/>
    </source>
</evidence>
<organism evidence="2 3">
    <name type="scientific">Hansschlegelia zhihuaiae</name>
    <dbReference type="NCBI Taxonomy" id="405005"/>
    <lineage>
        <taxon>Bacteria</taxon>
        <taxon>Pseudomonadati</taxon>
        <taxon>Pseudomonadota</taxon>
        <taxon>Alphaproteobacteria</taxon>
        <taxon>Hyphomicrobiales</taxon>
        <taxon>Methylopilaceae</taxon>
        <taxon>Hansschlegelia</taxon>
    </lineage>
</organism>
<dbReference type="OrthoDB" id="7820973at2"/>
<dbReference type="InterPro" id="IPR050228">
    <property type="entry name" value="Carboxylesterase_BioH"/>
</dbReference>
<dbReference type="InterPro" id="IPR029058">
    <property type="entry name" value="AB_hydrolase_fold"/>
</dbReference>
<evidence type="ECO:0000313" key="3">
    <source>
        <dbReference type="Proteomes" id="UP000289708"/>
    </source>
</evidence>
<protein>
    <submittedName>
        <fullName evidence="2">Alpha/beta hydrolase</fullName>
    </submittedName>
</protein>